<feature type="site" description="Lowers pKa of active site Cys" evidence="2">
    <location>
        <position position="267"/>
    </location>
</feature>
<dbReference type="PIRSF" id="PIRSF015753">
    <property type="entry name" value="GST"/>
    <property type="match status" value="1"/>
</dbReference>
<dbReference type="SUPFAM" id="SSF47616">
    <property type="entry name" value="GST C-terminal domain-like"/>
    <property type="match status" value="1"/>
</dbReference>
<dbReference type="PANTHER" id="PTHR32419:SF6">
    <property type="entry name" value="GLUTATHIONE S-TRANSFERASE OMEGA-LIKE 1-RELATED"/>
    <property type="match status" value="1"/>
</dbReference>
<dbReference type="Pfam" id="PF13409">
    <property type="entry name" value="GST_N_2"/>
    <property type="match status" value="1"/>
</dbReference>
<dbReference type="SFLD" id="SFLDS00019">
    <property type="entry name" value="Glutathione_Transferase_(cytos"/>
    <property type="match status" value="1"/>
</dbReference>
<dbReference type="InterPro" id="IPR047047">
    <property type="entry name" value="GST_Omega-like_C"/>
</dbReference>
<sequence>MGASDILGQVTKDGSSGFKAEKDRYHLYTAHGCPFAHRAVIGRKLKGLEDVITMSFVESVKKDATKSYHFSTELPDPINGKEFLMDVYLHSHPEYSGSATVPVLFDKQTQKIVSNSSADILRMLDQEFNELSKTGVNLYPEDLRKDIDELNDWITQGIVTAVYRVGRGYLGKNQEMYDTEVAALFQNIDKVEEILQSKRYLAGSQITEADVRLMVVLLRFDTIYYSLYKCSKRTLVSYKNLWGYVRDIYQTFDLAPIVNLVETKIMYFKAPAYSTLDTVVPVGPELNFNEPHGREMIK</sequence>
<keyword evidence="5" id="KW-1185">Reference proteome</keyword>
<feature type="site" description="Lowers pKa of active site Cys" evidence="2">
    <location>
        <position position="224"/>
    </location>
</feature>
<dbReference type="InterPro" id="IPR036282">
    <property type="entry name" value="Glutathione-S-Trfase_C_sf"/>
</dbReference>
<dbReference type="GO" id="GO:0004364">
    <property type="term" value="F:glutathione transferase activity"/>
    <property type="evidence" value="ECO:0007669"/>
    <property type="project" value="InterPro"/>
</dbReference>
<dbReference type="OrthoDB" id="2309723at2759"/>
<dbReference type="CDD" id="cd03190">
    <property type="entry name" value="GST_C_Omega_like"/>
    <property type="match status" value="1"/>
</dbReference>
<dbReference type="InterPro" id="IPR004045">
    <property type="entry name" value="Glutathione_S-Trfase_N"/>
</dbReference>
<dbReference type="SFLD" id="SFLDG01206">
    <property type="entry name" value="Xi.1"/>
    <property type="match status" value="1"/>
</dbReference>
<evidence type="ECO:0000259" key="3">
    <source>
        <dbReference type="Pfam" id="PF13409"/>
    </source>
</evidence>
<dbReference type="Gene3D" id="1.20.1050.10">
    <property type="match status" value="1"/>
</dbReference>
<evidence type="ECO:0000256" key="1">
    <source>
        <dbReference type="PIRSR" id="PIRSR015753-1"/>
    </source>
</evidence>
<dbReference type="RefSeq" id="XP_066936273.1">
    <property type="nucleotide sequence ID" value="XM_067080172.1"/>
</dbReference>
<dbReference type="InterPro" id="IPR016639">
    <property type="entry name" value="GST_Omega/GSH"/>
</dbReference>
<dbReference type="SUPFAM" id="SSF52833">
    <property type="entry name" value="Thioredoxin-like"/>
    <property type="match status" value="1"/>
</dbReference>
<dbReference type="Proteomes" id="UP000594262">
    <property type="component" value="Unplaced"/>
</dbReference>
<dbReference type="SFLD" id="SFLDG01148">
    <property type="entry name" value="Xi_(cytGST)"/>
    <property type="match status" value="1"/>
</dbReference>
<accession>A0A7M5WIL9</accession>
<feature type="active site" description="Nucleophile" evidence="1">
    <location>
        <position position="33"/>
    </location>
</feature>
<dbReference type="InterPro" id="IPR036249">
    <property type="entry name" value="Thioredoxin-like_sf"/>
</dbReference>
<dbReference type="Gene3D" id="3.40.30.10">
    <property type="entry name" value="Glutaredoxin"/>
    <property type="match status" value="1"/>
</dbReference>
<name>A0A7M5WIL9_9CNID</name>
<dbReference type="EnsemblMetazoa" id="CLYHEMT002120.1">
    <property type="protein sequence ID" value="CLYHEMP002120.1"/>
    <property type="gene ID" value="CLYHEMG002120"/>
</dbReference>
<dbReference type="GeneID" id="136824013"/>
<evidence type="ECO:0000256" key="2">
    <source>
        <dbReference type="PIRSR" id="PIRSR015753-3"/>
    </source>
</evidence>
<proteinExistence type="predicted"/>
<protein>
    <recommendedName>
        <fullName evidence="3">GST N-terminal domain-containing protein</fullName>
    </recommendedName>
</protein>
<dbReference type="AlphaFoldDB" id="A0A7M5WIL9"/>
<evidence type="ECO:0000313" key="4">
    <source>
        <dbReference type="EnsemblMetazoa" id="CLYHEMP002120.1"/>
    </source>
</evidence>
<dbReference type="GO" id="GO:0005737">
    <property type="term" value="C:cytoplasm"/>
    <property type="evidence" value="ECO:0007669"/>
    <property type="project" value="TreeGrafter"/>
</dbReference>
<organism evidence="4 5">
    <name type="scientific">Clytia hemisphaerica</name>
    <dbReference type="NCBI Taxonomy" id="252671"/>
    <lineage>
        <taxon>Eukaryota</taxon>
        <taxon>Metazoa</taxon>
        <taxon>Cnidaria</taxon>
        <taxon>Hydrozoa</taxon>
        <taxon>Hydroidolina</taxon>
        <taxon>Leptothecata</taxon>
        <taxon>Obeliida</taxon>
        <taxon>Clytiidae</taxon>
        <taxon>Clytia</taxon>
    </lineage>
</organism>
<reference evidence="4" key="1">
    <citation type="submission" date="2021-01" db="UniProtKB">
        <authorList>
            <consortium name="EnsemblMetazoa"/>
        </authorList>
    </citation>
    <scope>IDENTIFICATION</scope>
</reference>
<dbReference type="InterPro" id="IPR040079">
    <property type="entry name" value="Glutathione_S-Trfase"/>
</dbReference>
<feature type="domain" description="GST N-terminal" evidence="3">
    <location>
        <begin position="33"/>
        <end position="126"/>
    </location>
</feature>
<feature type="active site" description="Proton donor/acceptor" evidence="1">
    <location>
        <position position="163"/>
    </location>
</feature>
<evidence type="ECO:0000313" key="5">
    <source>
        <dbReference type="Proteomes" id="UP000594262"/>
    </source>
</evidence>
<dbReference type="PANTHER" id="PTHR32419">
    <property type="entry name" value="GLUTATHIONYL-HYDROQUINONE REDUCTASE"/>
    <property type="match status" value="1"/>
</dbReference>
<dbReference type="Pfam" id="PF13410">
    <property type="entry name" value="GST_C_2"/>
    <property type="match status" value="1"/>
</dbReference>